<dbReference type="KEGG" id="hqi:H9L05_05525"/>
<dbReference type="InterPro" id="IPR005625">
    <property type="entry name" value="PepSY-ass_TM"/>
</dbReference>
<feature type="transmembrane region" description="Helical" evidence="1">
    <location>
        <begin position="339"/>
        <end position="360"/>
    </location>
</feature>
<dbReference type="PANTHER" id="PTHR34219">
    <property type="entry name" value="IRON-REGULATED INNER MEMBRANE PROTEIN-RELATED"/>
    <property type="match status" value="1"/>
</dbReference>
<dbReference type="PANTHER" id="PTHR34219:SF3">
    <property type="entry name" value="BLL7967 PROTEIN"/>
    <property type="match status" value="1"/>
</dbReference>
<feature type="transmembrane region" description="Helical" evidence="1">
    <location>
        <begin position="191"/>
        <end position="211"/>
    </location>
</feature>
<gene>
    <name evidence="2" type="ORF">H9L05_05525</name>
</gene>
<dbReference type="AlphaFoldDB" id="A0A7H0GXV2"/>
<sequence length="380" mass="42577">MTPLKQAIRKLHLWLGLASGLVVFIVSITGAIFTFQEEIREATEPWLKVPVAATPALPPSRLQAAMLRNHPGLTSPWVMYMAPDRSALVYGTDKAGGSYAAFVDPYTGQELHYKDLKRDFFTIVQEIHMYLLLPVAVGEWVVGIGVLIFVVMLITGMVLWWPKRKKDRHRSFTIKWNGRWRRVNYDLHNVLGFYTASIALIIALTGLVMSFEWVNNSVYLTANMGSSFPEEKMPPKVTAQPVSTPSLPLIDQFYAQIRRGSPTAQMLYVAAPVAPDQPAYSIAYRTSLLYSHRDEYYFHPTTGEVLKAIPDAGKSRGQKLIDANYDIHTGQILGLGGKIIAFLVSLISASLPVTGTLVWWGKRNKPKKEKPRRPQPVQAV</sequence>
<feature type="transmembrane region" description="Helical" evidence="1">
    <location>
        <begin position="140"/>
        <end position="161"/>
    </location>
</feature>
<evidence type="ECO:0000313" key="2">
    <source>
        <dbReference type="EMBL" id="QNP53118.1"/>
    </source>
</evidence>
<keyword evidence="1" id="KW-1133">Transmembrane helix</keyword>
<proteinExistence type="predicted"/>
<dbReference type="RefSeq" id="WP_187733341.1">
    <property type="nucleotide sequence ID" value="NZ_BMFN01000001.1"/>
</dbReference>
<organism evidence="2 3">
    <name type="scientific">Hymenobacter qilianensis</name>
    <dbReference type="NCBI Taxonomy" id="1385715"/>
    <lineage>
        <taxon>Bacteria</taxon>
        <taxon>Pseudomonadati</taxon>
        <taxon>Bacteroidota</taxon>
        <taxon>Cytophagia</taxon>
        <taxon>Cytophagales</taxon>
        <taxon>Hymenobacteraceae</taxon>
        <taxon>Hymenobacter</taxon>
    </lineage>
</organism>
<dbReference type="Pfam" id="PF03929">
    <property type="entry name" value="PepSY_TM"/>
    <property type="match status" value="1"/>
</dbReference>
<evidence type="ECO:0000256" key="1">
    <source>
        <dbReference type="SAM" id="Phobius"/>
    </source>
</evidence>
<accession>A0A7H0GXV2</accession>
<feature type="transmembrane region" description="Helical" evidence="1">
    <location>
        <begin position="12"/>
        <end position="35"/>
    </location>
</feature>
<keyword evidence="1" id="KW-0812">Transmembrane</keyword>
<keyword evidence="3" id="KW-1185">Reference proteome</keyword>
<dbReference type="Proteomes" id="UP000516093">
    <property type="component" value="Chromosome"/>
</dbReference>
<reference evidence="2 3" key="1">
    <citation type="submission" date="2020-08" db="EMBL/GenBank/DDBJ databases">
        <title>Genome sequence of Hymenobacter qilianensis JCM 19763T.</title>
        <authorList>
            <person name="Hyun D.-W."/>
            <person name="Bae J.-W."/>
        </authorList>
    </citation>
    <scope>NUCLEOTIDE SEQUENCE [LARGE SCALE GENOMIC DNA]</scope>
    <source>
        <strain evidence="2 3">JCM 19763</strain>
    </source>
</reference>
<keyword evidence="1" id="KW-0472">Membrane</keyword>
<name>A0A7H0GXV2_9BACT</name>
<evidence type="ECO:0000313" key="3">
    <source>
        <dbReference type="Proteomes" id="UP000516093"/>
    </source>
</evidence>
<dbReference type="EMBL" id="CP060784">
    <property type="protein sequence ID" value="QNP53118.1"/>
    <property type="molecule type" value="Genomic_DNA"/>
</dbReference>
<protein>
    <submittedName>
        <fullName evidence="2">PepSY domain-containing protein</fullName>
    </submittedName>
</protein>